<dbReference type="Proteomes" id="UP001634393">
    <property type="component" value="Unassembled WGS sequence"/>
</dbReference>
<protein>
    <recommendedName>
        <fullName evidence="1">Glutaredoxin domain-containing protein</fullName>
    </recommendedName>
</protein>
<name>A0ABD3RKF0_9LAMI</name>
<reference evidence="2 3" key="1">
    <citation type="submission" date="2024-12" db="EMBL/GenBank/DDBJ databases">
        <title>The unique morphological basis and parallel evolutionary history of personate flowers in Penstemon.</title>
        <authorList>
            <person name="Depatie T.H."/>
            <person name="Wessinger C.A."/>
        </authorList>
    </citation>
    <scope>NUCLEOTIDE SEQUENCE [LARGE SCALE GENOMIC DNA]</scope>
    <source>
        <strain evidence="2">WTNN_2</strain>
        <tissue evidence="2">Leaf</tissue>
    </source>
</reference>
<dbReference type="PANTHER" id="PTHR45669">
    <property type="entry name" value="GLUTAREDOXIN DOMAIN-CONTAINING CYSTEINE-RICH PROTEIN CG12206-RELATED"/>
    <property type="match status" value="1"/>
</dbReference>
<evidence type="ECO:0000313" key="3">
    <source>
        <dbReference type="Proteomes" id="UP001634393"/>
    </source>
</evidence>
<dbReference type="PANTHER" id="PTHR45669:SF30">
    <property type="entry name" value="OS04G0641300 PROTEIN"/>
    <property type="match status" value="1"/>
</dbReference>
<organism evidence="2 3">
    <name type="scientific">Penstemon smallii</name>
    <dbReference type="NCBI Taxonomy" id="265156"/>
    <lineage>
        <taxon>Eukaryota</taxon>
        <taxon>Viridiplantae</taxon>
        <taxon>Streptophyta</taxon>
        <taxon>Embryophyta</taxon>
        <taxon>Tracheophyta</taxon>
        <taxon>Spermatophyta</taxon>
        <taxon>Magnoliopsida</taxon>
        <taxon>eudicotyledons</taxon>
        <taxon>Gunneridae</taxon>
        <taxon>Pentapetalae</taxon>
        <taxon>asterids</taxon>
        <taxon>lamiids</taxon>
        <taxon>Lamiales</taxon>
        <taxon>Plantaginaceae</taxon>
        <taxon>Cheloneae</taxon>
        <taxon>Penstemon</taxon>
    </lineage>
</organism>
<dbReference type="Pfam" id="PF23733">
    <property type="entry name" value="GRXCR1-2_C"/>
    <property type="match status" value="1"/>
</dbReference>
<dbReference type="AlphaFoldDB" id="A0ABD3RKF0"/>
<accession>A0ABD3RKF0</accession>
<dbReference type="Pfam" id="PF00462">
    <property type="entry name" value="Glutaredoxin"/>
    <property type="match status" value="1"/>
</dbReference>
<proteinExistence type="predicted"/>
<dbReference type="Gene3D" id="3.40.30.10">
    <property type="entry name" value="Glutaredoxin"/>
    <property type="match status" value="1"/>
</dbReference>
<feature type="domain" description="Glutaredoxin" evidence="1">
    <location>
        <begin position="264"/>
        <end position="332"/>
    </location>
</feature>
<dbReference type="InterPro" id="IPR002109">
    <property type="entry name" value="Glutaredoxin"/>
</dbReference>
<sequence>MGCGTSKEKVCLNCKAPYSSPVRRSYSMHVHHPPQRIGDSYHLVALTSSTLGSLRLDPLIQNHFMEDKYIHNHQGTEEDKALVGNGKISEEKETVKDEFAMGMIEAKTWSKMINEKIPKVVPKTPVRTPPGEPETINTWEMMEGLEDNSPFKPAHQFRSFSFHVPRNTSLSSIDDQPTPRVNENEIASPKPLWLDLADNDSNSNDTSIVSEFDPDVIATFRRSLEDLPPANPFHLKPLDGGKEYTLSDIVSKNKIMPRGTEKLIVYFTSLRGVRKTYEDCCLVRVILKGLGVKVDERDVSMHSGFKDELKELLGEGFSGGGLPKVFVGRKYIGGAEEIRRLNEDGKLEKIVESCDLVDDGRGGGGGGNGKVCEACGDARFVPCETCSGSCKIYYDGDYEEEEEEINDSENDYGFHRCPDCNENGLIRCPICCD</sequence>
<dbReference type="FunFam" id="3.40.30.10:FF:000273">
    <property type="entry name" value="Glutaredoxin family protein"/>
    <property type="match status" value="1"/>
</dbReference>
<dbReference type="InterPro" id="IPR036249">
    <property type="entry name" value="Thioredoxin-like_sf"/>
</dbReference>
<dbReference type="SUPFAM" id="SSF52833">
    <property type="entry name" value="Thioredoxin-like"/>
    <property type="match status" value="1"/>
</dbReference>
<dbReference type="CDD" id="cd03031">
    <property type="entry name" value="GRX_GRX_like"/>
    <property type="match status" value="1"/>
</dbReference>
<evidence type="ECO:0000259" key="1">
    <source>
        <dbReference type="Pfam" id="PF00462"/>
    </source>
</evidence>
<dbReference type="PROSITE" id="PS51354">
    <property type="entry name" value="GLUTAREDOXIN_2"/>
    <property type="match status" value="1"/>
</dbReference>
<evidence type="ECO:0000313" key="2">
    <source>
        <dbReference type="EMBL" id="KAL3813368.1"/>
    </source>
</evidence>
<comment type="caution">
    <text evidence="2">The sequence shown here is derived from an EMBL/GenBank/DDBJ whole genome shotgun (WGS) entry which is preliminary data.</text>
</comment>
<dbReference type="EMBL" id="JBJXBP010000008">
    <property type="protein sequence ID" value="KAL3813368.1"/>
    <property type="molecule type" value="Genomic_DNA"/>
</dbReference>
<gene>
    <name evidence="2" type="ORF">ACJIZ3_014636</name>
</gene>
<keyword evidence="3" id="KW-1185">Reference proteome</keyword>